<organism evidence="2 3">
    <name type="scientific">Passalora fulva</name>
    <name type="common">Tomato leaf mold</name>
    <name type="synonym">Cladosporium fulvum</name>
    <dbReference type="NCBI Taxonomy" id="5499"/>
    <lineage>
        <taxon>Eukaryota</taxon>
        <taxon>Fungi</taxon>
        <taxon>Dikarya</taxon>
        <taxon>Ascomycota</taxon>
        <taxon>Pezizomycotina</taxon>
        <taxon>Dothideomycetes</taxon>
        <taxon>Dothideomycetidae</taxon>
        <taxon>Mycosphaerellales</taxon>
        <taxon>Mycosphaerellaceae</taxon>
        <taxon>Fulvia</taxon>
    </lineage>
</organism>
<dbReference type="EMBL" id="CP090164">
    <property type="protein sequence ID" value="UJO14142.1"/>
    <property type="molecule type" value="Genomic_DNA"/>
</dbReference>
<dbReference type="RefSeq" id="XP_047758508.1">
    <property type="nucleotide sequence ID" value="XM_047902945.1"/>
</dbReference>
<accession>A0A9Q8LB42</accession>
<name>A0A9Q8LB42_PASFU</name>
<feature type="region of interest" description="Disordered" evidence="1">
    <location>
        <begin position="62"/>
        <end position="156"/>
    </location>
</feature>
<protein>
    <submittedName>
        <fullName evidence="2">Uncharacterized protein</fullName>
    </submittedName>
</protein>
<dbReference type="KEGG" id="ffu:CLAFUR5_03797"/>
<dbReference type="AlphaFoldDB" id="A0A9Q8LB42"/>
<feature type="compositionally biased region" description="Polar residues" evidence="1">
    <location>
        <begin position="75"/>
        <end position="85"/>
    </location>
</feature>
<reference evidence="2" key="1">
    <citation type="submission" date="2021-12" db="EMBL/GenBank/DDBJ databases">
        <authorList>
            <person name="Zaccaron A."/>
            <person name="Stergiopoulos I."/>
        </authorList>
    </citation>
    <scope>NUCLEOTIDE SEQUENCE</scope>
    <source>
        <strain evidence="2">Race5_Kim</strain>
    </source>
</reference>
<evidence type="ECO:0000313" key="3">
    <source>
        <dbReference type="Proteomes" id="UP000756132"/>
    </source>
</evidence>
<gene>
    <name evidence="2" type="ORF">CLAFUR5_03797</name>
</gene>
<evidence type="ECO:0000256" key="1">
    <source>
        <dbReference type="SAM" id="MobiDB-lite"/>
    </source>
</evidence>
<keyword evidence="3" id="KW-1185">Reference proteome</keyword>
<proteinExistence type="predicted"/>
<evidence type="ECO:0000313" key="2">
    <source>
        <dbReference type="EMBL" id="UJO14142.1"/>
    </source>
</evidence>
<dbReference type="GeneID" id="71983675"/>
<reference evidence="2" key="2">
    <citation type="journal article" date="2022" name="Microb. Genom.">
        <title>A chromosome-scale genome assembly of the tomato pathogen Cladosporium fulvum reveals a compartmentalized genome architecture and the presence of a dispensable chromosome.</title>
        <authorList>
            <person name="Zaccaron A.Z."/>
            <person name="Chen L.H."/>
            <person name="Samaras A."/>
            <person name="Stergiopoulos I."/>
        </authorList>
    </citation>
    <scope>NUCLEOTIDE SEQUENCE</scope>
    <source>
        <strain evidence="2">Race5_Kim</strain>
    </source>
</reference>
<sequence length="181" mass="19875">MESAGVPQLSLKIELEDAKRIITQLQADLASKEKQLSDTRKFNLEQLIKHREAEKALRVHHTAPPLEDNSEDQAIASSTSLTTTHRPTKHGCPGAQRSGLPISPHHLPAGPAHRGAARLGPSALSSGRTRPSRQPMMGSGRREDLDPPPSRTTFRSPWEALNALDDGAEVHVEKDREQEED</sequence>
<dbReference type="Proteomes" id="UP000756132">
    <property type="component" value="Chromosome 2"/>
</dbReference>